<organism evidence="1 2">
    <name type="scientific">Nephila pilipes</name>
    <name type="common">Giant wood spider</name>
    <name type="synonym">Nephila maculata</name>
    <dbReference type="NCBI Taxonomy" id="299642"/>
    <lineage>
        <taxon>Eukaryota</taxon>
        <taxon>Metazoa</taxon>
        <taxon>Ecdysozoa</taxon>
        <taxon>Arthropoda</taxon>
        <taxon>Chelicerata</taxon>
        <taxon>Arachnida</taxon>
        <taxon>Araneae</taxon>
        <taxon>Araneomorphae</taxon>
        <taxon>Entelegynae</taxon>
        <taxon>Araneoidea</taxon>
        <taxon>Nephilidae</taxon>
        <taxon>Nephila</taxon>
    </lineage>
</organism>
<dbReference type="AlphaFoldDB" id="A0A8X6IZN9"/>
<reference evidence="1" key="1">
    <citation type="submission" date="2020-08" db="EMBL/GenBank/DDBJ databases">
        <title>Multicomponent nature underlies the extraordinary mechanical properties of spider dragline silk.</title>
        <authorList>
            <person name="Kono N."/>
            <person name="Nakamura H."/>
            <person name="Mori M."/>
            <person name="Yoshida Y."/>
            <person name="Ohtoshi R."/>
            <person name="Malay A.D."/>
            <person name="Moran D.A.P."/>
            <person name="Tomita M."/>
            <person name="Numata K."/>
            <person name="Arakawa K."/>
        </authorList>
    </citation>
    <scope>NUCLEOTIDE SEQUENCE</scope>
</reference>
<keyword evidence="2" id="KW-1185">Reference proteome</keyword>
<dbReference type="OrthoDB" id="6429313at2759"/>
<sequence>MQIYREIGGAPSALNSDCPALWTRRRLWEPRKSDRQSLSERWGPSPDRCPFVIPLFFLFGIFRKEFLREICLRGYLNGLLERLTIAFVL</sequence>
<dbReference type="Proteomes" id="UP000887013">
    <property type="component" value="Unassembled WGS sequence"/>
</dbReference>
<dbReference type="EMBL" id="BMAW01048740">
    <property type="protein sequence ID" value="GFS67594.1"/>
    <property type="molecule type" value="Genomic_DNA"/>
</dbReference>
<accession>A0A8X6IZN9</accession>
<name>A0A8X6IZN9_NEPPI</name>
<gene>
    <name evidence="1" type="ORF">NPIL_235781</name>
</gene>
<proteinExistence type="predicted"/>
<comment type="caution">
    <text evidence="1">The sequence shown here is derived from an EMBL/GenBank/DDBJ whole genome shotgun (WGS) entry which is preliminary data.</text>
</comment>
<evidence type="ECO:0000313" key="2">
    <source>
        <dbReference type="Proteomes" id="UP000887013"/>
    </source>
</evidence>
<protein>
    <submittedName>
        <fullName evidence="1">Uncharacterized protein</fullName>
    </submittedName>
</protein>
<evidence type="ECO:0000313" key="1">
    <source>
        <dbReference type="EMBL" id="GFS67594.1"/>
    </source>
</evidence>